<dbReference type="InterPro" id="IPR049676">
    <property type="entry name" value="QatC"/>
</dbReference>
<sequence>MKINIILKENIRDEFELLDDYTFYLDSIFTNPETSKVKSKIVSHDIFKYLSGKRGYQINPQNTLVADFANIALTTYSIDQIAEREKYGVLGWSRYFNLHIPVYNLDKWNLVKNDLEQTLSFLSGDKWTVHFRKTTEAFPQLQDSEFKAKKVCLFSGGMDSFIGINDLIHKYDRIATISHHKSGNSGELSLQKKLIQEIKTANKSTLITPFYFYVQGLKNDHFKGEKTQRARSIIFLALGLLIANTSSDTTSVIIPENGLISLNLPLTPARGGSHSTKTTHPKYITGLNDIFKKIGINNRIENPYRFKTKGEMLTECENADFVREKIRKTLSCSKPGYHKQWTKVEDDGNNKDVSNQCGYCVPCIIRRASLYTNGLDKETDYFKGISDNQGDFRAFNYAISKYTTKQIVLSEFLKAGSMNLTSREIKKYVNMYIRGIKEVKKFIQA</sequence>
<keyword evidence="2" id="KW-1185">Reference proteome</keyword>
<dbReference type="EMBL" id="JAGKSB010000003">
    <property type="protein sequence ID" value="MBP3942633.1"/>
    <property type="molecule type" value="Genomic_DNA"/>
</dbReference>
<evidence type="ECO:0000313" key="1">
    <source>
        <dbReference type="EMBL" id="MBP3942633.1"/>
    </source>
</evidence>
<dbReference type="NCBIfam" id="NF041925">
    <property type="entry name" value="QatC"/>
    <property type="match status" value="1"/>
</dbReference>
<proteinExistence type="predicted"/>
<name>A0A8T4H8D6_9SPHI</name>
<dbReference type="SUPFAM" id="SSF52402">
    <property type="entry name" value="Adenine nucleotide alpha hydrolases-like"/>
    <property type="match status" value="1"/>
</dbReference>
<evidence type="ECO:0000313" key="2">
    <source>
        <dbReference type="Proteomes" id="UP000679691"/>
    </source>
</evidence>
<dbReference type="Proteomes" id="UP000679691">
    <property type="component" value="Unassembled WGS sequence"/>
</dbReference>
<accession>A0A8T4H8D6</accession>
<dbReference type="InterPro" id="IPR014729">
    <property type="entry name" value="Rossmann-like_a/b/a_fold"/>
</dbReference>
<dbReference type="Gene3D" id="3.40.50.620">
    <property type="entry name" value="HUPs"/>
    <property type="match status" value="1"/>
</dbReference>
<comment type="caution">
    <text evidence="1">The sequence shown here is derived from an EMBL/GenBank/DDBJ whole genome shotgun (WGS) entry which is preliminary data.</text>
</comment>
<reference evidence="1" key="1">
    <citation type="submission" date="2021-03" db="EMBL/GenBank/DDBJ databases">
        <authorList>
            <person name="Lu T."/>
            <person name="Wang Q."/>
            <person name="Han X."/>
        </authorList>
    </citation>
    <scope>NUCLEOTIDE SEQUENCE</scope>
    <source>
        <strain evidence="1">WQ 2009</strain>
    </source>
</reference>
<organism evidence="1 2">
    <name type="scientific">Rhinopithecimicrobium faecis</name>
    <dbReference type="NCBI Taxonomy" id="2820698"/>
    <lineage>
        <taxon>Bacteria</taxon>
        <taxon>Pseudomonadati</taxon>
        <taxon>Bacteroidota</taxon>
        <taxon>Sphingobacteriia</taxon>
        <taxon>Sphingobacteriales</taxon>
        <taxon>Sphingobacteriaceae</taxon>
        <taxon>Rhinopithecimicrobium</taxon>
    </lineage>
</organism>
<dbReference type="AlphaFoldDB" id="A0A8T4H8D6"/>
<evidence type="ECO:0008006" key="3">
    <source>
        <dbReference type="Google" id="ProtNLM"/>
    </source>
</evidence>
<gene>
    <name evidence="1" type="ORF">J5U18_03490</name>
</gene>
<protein>
    <recommendedName>
        <fullName evidence="3">ATPase</fullName>
    </recommendedName>
</protein>
<dbReference type="RefSeq" id="WP_353546117.1">
    <property type="nucleotide sequence ID" value="NZ_JAGKSB010000003.1"/>
</dbReference>